<reference evidence="1" key="1">
    <citation type="journal article" date="2014" name="Front. Microbiol.">
        <title>High frequency of phylogenetically diverse reductive dehalogenase-homologous genes in deep subseafloor sedimentary metagenomes.</title>
        <authorList>
            <person name="Kawai M."/>
            <person name="Futagami T."/>
            <person name="Toyoda A."/>
            <person name="Takaki Y."/>
            <person name="Nishi S."/>
            <person name="Hori S."/>
            <person name="Arai W."/>
            <person name="Tsubouchi T."/>
            <person name="Morono Y."/>
            <person name="Uchiyama I."/>
            <person name="Ito T."/>
            <person name="Fujiyama A."/>
            <person name="Inagaki F."/>
            <person name="Takami H."/>
        </authorList>
    </citation>
    <scope>NUCLEOTIDE SEQUENCE</scope>
    <source>
        <strain evidence="1">Expedition CK06-06</strain>
    </source>
</reference>
<protein>
    <submittedName>
        <fullName evidence="1">Uncharacterized protein</fullName>
    </submittedName>
</protein>
<proteinExistence type="predicted"/>
<organism evidence="1">
    <name type="scientific">marine sediment metagenome</name>
    <dbReference type="NCBI Taxonomy" id="412755"/>
    <lineage>
        <taxon>unclassified sequences</taxon>
        <taxon>metagenomes</taxon>
        <taxon>ecological metagenomes</taxon>
    </lineage>
</organism>
<comment type="caution">
    <text evidence="1">The sequence shown here is derived from an EMBL/GenBank/DDBJ whole genome shotgun (WGS) entry which is preliminary data.</text>
</comment>
<gene>
    <name evidence="1" type="ORF">S12H4_21625</name>
</gene>
<feature type="non-terminal residue" evidence="1">
    <location>
        <position position="1"/>
    </location>
</feature>
<dbReference type="AlphaFoldDB" id="X1SZK5"/>
<evidence type="ECO:0000313" key="1">
    <source>
        <dbReference type="EMBL" id="GAI84561.1"/>
    </source>
</evidence>
<accession>X1SZK5</accession>
<dbReference type="EMBL" id="BARW01011149">
    <property type="protein sequence ID" value="GAI84561.1"/>
    <property type="molecule type" value="Genomic_DNA"/>
</dbReference>
<sequence>AILRKLAKPLGFTEMELLKLAGYLASDDTDDRIARIKTDLKGLITRSLATLLEAVDQL</sequence>
<name>X1SZK5_9ZZZZ</name>